<keyword evidence="3" id="KW-1185">Reference proteome</keyword>
<feature type="region of interest" description="Disordered" evidence="1">
    <location>
        <begin position="124"/>
        <end position="210"/>
    </location>
</feature>
<gene>
    <name evidence="2" type="ORF">PCOR1329_LOCUS10934</name>
</gene>
<accession>A0ABN9QGW8</accession>
<feature type="compositionally biased region" description="Low complexity" evidence="1">
    <location>
        <begin position="201"/>
        <end position="210"/>
    </location>
</feature>
<proteinExistence type="predicted"/>
<feature type="non-terminal residue" evidence="2">
    <location>
        <position position="210"/>
    </location>
</feature>
<reference evidence="2" key="1">
    <citation type="submission" date="2023-10" db="EMBL/GenBank/DDBJ databases">
        <authorList>
            <person name="Chen Y."/>
            <person name="Shah S."/>
            <person name="Dougan E. K."/>
            <person name="Thang M."/>
            <person name="Chan C."/>
        </authorList>
    </citation>
    <scope>NUCLEOTIDE SEQUENCE [LARGE SCALE GENOMIC DNA]</scope>
</reference>
<evidence type="ECO:0000313" key="3">
    <source>
        <dbReference type="Proteomes" id="UP001189429"/>
    </source>
</evidence>
<organism evidence="2 3">
    <name type="scientific">Prorocentrum cordatum</name>
    <dbReference type="NCBI Taxonomy" id="2364126"/>
    <lineage>
        <taxon>Eukaryota</taxon>
        <taxon>Sar</taxon>
        <taxon>Alveolata</taxon>
        <taxon>Dinophyceae</taxon>
        <taxon>Prorocentrales</taxon>
        <taxon>Prorocentraceae</taxon>
        <taxon>Prorocentrum</taxon>
    </lineage>
</organism>
<evidence type="ECO:0000256" key="1">
    <source>
        <dbReference type="SAM" id="MobiDB-lite"/>
    </source>
</evidence>
<protein>
    <submittedName>
        <fullName evidence="2">Uncharacterized protein</fullName>
    </submittedName>
</protein>
<dbReference type="EMBL" id="CAUYUJ010003120">
    <property type="protein sequence ID" value="CAK0803986.1"/>
    <property type="molecule type" value="Genomic_DNA"/>
</dbReference>
<dbReference type="Proteomes" id="UP001189429">
    <property type="component" value="Unassembled WGS sequence"/>
</dbReference>
<feature type="compositionally biased region" description="Low complexity" evidence="1">
    <location>
        <begin position="169"/>
        <end position="192"/>
    </location>
</feature>
<feature type="compositionally biased region" description="Basic residues" evidence="1">
    <location>
        <begin position="1"/>
        <end position="14"/>
    </location>
</feature>
<feature type="compositionally biased region" description="Low complexity" evidence="1">
    <location>
        <begin position="142"/>
        <end position="152"/>
    </location>
</feature>
<feature type="compositionally biased region" description="Basic and acidic residues" evidence="1">
    <location>
        <begin position="153"/>
        <end position="165"/>
    </location>
</feature>
<evidence type="ECO:0000313" key="2">
    <source>
        <dbReference type="EMBL" id="CAK0803986.1"/>
    </source>
</evidence>
<feature type="compositionally biased region" description="Basic and acidic residues" evidence="1">
    <location>
        <begin position="15"/>
        <end position="31"/>
    </location>
</feature>
<comment type="caution">
    <text evidence="2">The sequence shown here is derived from an EMBL/GenBank/DDBJ whole genome shotgun (WGS) entry which is preliminary data.</text>
</comment>
<feature type="region of interest" description="Disordered" evidence="1">
    <location>
        <begin position="1"/>
        <end position="59"/>
    </location>
</feature>
<feature type="non-terminal residue" evidence="2">
    <location>
        <position position="1"/>
    </location>
</feature>
<name>A0ABN9QGW8_9DINO</name>
<sequence length="210" mass="21487">RRVSLGQRRGQRPHQHWDVPRGRGRRDDHALPKPRRGLALQVAGEAAAPHGGVHDARDPDWQAPLRAGGAVARLVPHGAGPGAAAAAPAGHGAAPRARVACEPGGHALPHHPAVDHCLPASQVDVQQPGGVDRQPRGRRGQDSAADAAAGDGLPREAWRPRELPRGVDGAAQARRGALAPAGGAAREDPGQGQEHGPGGPEPLLQPAGCA</sequence>